<dbReference type="AlphaFoldDB" id="A0A9D7K552"/>
<dbReference type="PANTHER" id="PTHR35603:SF2">
    <property type="entry name" value="OUTER MEMBRANE LIPOPROTEIN"/>
    <property type="match status" value="1"/>
</dbReference>
<dbReference type="NCBIfam" id="NF008437">
    <property type="entry name" value="PRK11280.1"/>
    <property type="match status" value="1"/>
</dbReference>
<dbReference type="PANTHER" id="PTHR35603">
    <property type="match status" value="1"/>
</dbReference>
<dbReference type="EMBL" id="JADJUC010000015">
    <property type="protein sequence ID" value="MBK8524842.1"/>
    <property type="molecule type" value="Genomic_DNA"/>
</dbReference>
<sequence length="183" mass="19204">MDKSMVKGIVIGGIVVTAVAASGITGYKAMNKPVFAEVVSAKEIKETVKTPREECEDVPVQKKAAVKDEHRIAGTAIGVVAGGLLGSTIGSGSGKTVATVAGAAAGGYAGNKVQKNMQDKDVETVTEKRCKTVYDTSEKHHGYDVTYRLDGKQDVVRMAFNPGSQIPVKDGKLVLTRQEPAAK</sequence>
<evidence type="ECO:0000256" key="2">
    <source>
        <dbReference type="ARBA" id="ARBA00023136"/>
    </source>
</evidence>
<keyword evidence="2" id="KW-0472">Membrane</keyword>
<name>A0A9D7K552_9PROT</name>
<gene>
    <name evidence="4" type="ORF">IPL58_12630</name>
</gene>
<feature type="domain" description="Glycine zipper 2TM" evidence="3">
    <location>
        <begin position="73"/>
        <end position="114"/>
    </location>
</feature>
<dbReference type="Pfam" id="PF05433">
    <property type="entry name" value="Rick_17kDa_Anti"/>
    <property type="match status" value="1"/>
</dbReference>
<comment type="subcellular location">
    <subcellularLocation>
        <location evidence="1">Membrane</location>
    </subcellularLocation>
</comment>
<dbReference type="InterPro" id="IPR051407">
    <property type="entry name" value="Bact_OM_lipoprot/Surf_antigen"/>
</dbReference>
<proteinExistence type="predicted"/>
<dbReference type="InterPro" id="IPR008816">
    <property type="entry name" value="Gly_zipper_2TM_dom"/>
</dbReference>
<protein>
    <submittedName>
        <fullName evidence="4">Glycine zipper 2TM domain-containing protein</fullName>
    </submittedName>
</protein>
<reference evidence="4" key="1">
    <citation type="submission" date="2020-10" db="EMBL/GenBank/DDBJ databases">
        <title>Connecting structure to function with the recovery of over 1000 high-quality activated sludge metagenome-assembled genomes encoding full-length rRNA genes using long-read sequencing.</title>
        <authorList>
            <person name="Singleton C.M."/>
            <person name="Petriglieri F."/>
            <person name="Kristensen J.M."/>
            <person name="Kirkegaard R.H."/>
            <person name="Michaelsen T.Y."/>
            <person name="Andersen M.H."/>
            <person name="Karst S.M."/>
            <person name="Dueholm M.S."/>
            <person name="Nielsen P.H."/>
            <person name="Albertsen M."/>
        </authorList>
    </citation>
    <scope>NUCLEOTIDE SEQUENCE</scope>
    <source>
        <strain evidence="4">Hirt_18-Q3-R61-65_BATAC.395</strain>
    </source>
</reference>
<evidence type="ECO:0000313" key="4">
    <source>
        <dbReference type="EMBL" id="MBK8524842.1"/>
    </source>
</evidence>
<evidence type="ECO:0000259" key="3">
    <source>
        <dbReference type="Pfam" id="PF05433"/>
    </source>
</evidence>
<evidence type="ECO:0000256" key="1">
    <source>
        <dbReference type="ARBA" id="ARBA00004370"/>
    </source>
</evidence>
<organism evidence="4 5">
    <name type="scientific">Candidatus Proximibacter danicus</name>
    <dbReference type="NCBI Taxonomy" id="2954365"/>
    <lineage>
        <taxon>Bacteria</taxon>
        <taxon>Pseudomonadati</taxon>
        <taxon>Pseudomonadota</taxon>
        <taxon>Betaproteobacteria</taxon>
        <taxon>Candidatus Proximibacter</taxon>
    </lineage>
</organism>
<dbReference type="GO" id="GO:0019867">
    <property type="term" value="C:outer membrane"/>
    <property type="evidence" value="ECO:0007669"/>
    <property type="project" value="InterPro"/>
</dbReference>
<accession>A0A9D7K552</accession>
<evidence type="ECO:0000313" key="5">
    <source>
        <dbReference type="Proteomes" id="UP000886689"/>
    </source>
</evidence>
<comment type="caution">
    <text evidence="4">The sequence shown here is derived from an EMBL/GenBank/DDBJ whole genome shotgun (WGS) entry which is preliminary data.</text>
</comment>
<dbReference type="Proteomes" id="UP000886689">
    <property type="component" value="Unassembled WGS sequence"/>
</dbReference>